<accession>A0A6F8ZEY4</accession>
<feature type="domain" description="UPF0033" evidence="2">
    <location>
        <begin position="18"/>
        <end position="42"/>
    </location>
</feature>
<dbReference type="EMBL" id="LR778114">
    <property type="protein sequence ID" value="CAB1128305.1"/>
    <property type="molecule type" value="Genomic_DNA"/>
</dbReference>
<dbReference type="AlphaFoldDB" id="A0A6F8ZEY4"/>
<organism evidence="3 4">
    <name type="scientific">Candidatus Hydrogenisulfobacillus filiaventi</name>
    <dbReference type="NCBI Taxonomy" id="2707344"/>
    <lineage>
        <taxon>Bacteria</taxon>
        <taxon>Bacillati</taxon>
        <taxon>Bacillota</taxon>
        <taxon>Clostridia</taxon>
        <taxon>Eubacteriales</taxon>
        <taxon>Clostridiales Family XVII. Incertae Sedis</taxon>
        <taxon>Candidatus Hydrogenisulfobacillus</taxon>
    </lineage>
</organism>
<dbReference type="KEGG" id="hfv:R50_0799"/>
<sequence length="88" mass="10036">MEGTSREELLEREPDDILDVRGETCPFPALHSQKKLMRMPVGTVLEILIDHPPSAEETIPGICAQHNWPYASVKEGDSWRIRIRKTGR</sequence>
<comment type="similarity">
    <text evidence="1">Belongs to the sulfur carrier protein TusA family.</text>
</comment>
<evidence type="ECO:0000313" key="3">
    <source>
        <dbReference type="EMBL" id="CAB1128305.1"/>
    </source>
</evidence>
<dbReference type="PROSITE" id="PS01148">
    <property type="entry name" value="UPF0033"/>
    <property type="match status" value="1"/>
</dbReference>
<evidence type="ECO:0000256" key="1">
    <source>
        <dbReference type="ARBA" id="ARBA00008984"/>
    </source>
</evidence>
<protein>
    <submittedName>
        <fullName evidence="3">Putative sulfur carrier protein AF_0554</fullName>
    </submittedName>
</protein>
<dbReference type="InterPro" id="IPR001455">
    <property type="entry name" value="TusA-like"/>
</dbReference>
<evidence type="ECO:0000259" key="2">
    <source>
        <dbReference type="PROSITE" id="PS01148"/>
    </source>
</evidence>
<dbReference type="InterPro" id="IPR036868">
    <property type="entry name" value="TusA-like_sf"/>
</dbReference>
<dbReference type="PANTHER" id="PTHR33279">
    <property type="entry name" value="SULFUR CARRIER PROTEIN YEDF-RELATED"/>
    <property type="match status" value="1"/>
</dbReference>
<dbReference type="Pfam" id="PF01206">
    <property type="entry name" value="TusA"/>
    <property type="match status" value="1"/>
</dbReference>
<gene>
    <name evidence="3" type="ORF">R50_0799</name>
</gene>
<name>A0A6F8ZEY4_9FIRM</name>
<proteinExistence type="inferred from homology"/>
<dbReference type="PANTHER" id="PTHR33279:SF18">
    <property type="entry name" value="SULFUR CARRIER PROTEIN MJ0990-RELATED"/>
    <property type="match status" value="1"/>
</dbReference>
<evidence type="ECO:0000313" key="4">
    <source>
        <dbReference type="Proteomes" id="UP000503399"/>
    </source>
</evidence>
<dbReference type="CDD" id="cd00291">
    <property type="entry name" value="SirA_YedF_YeeD"/>
    <property type="match status" value="1"/>
</dbReference>
<dbReference type="Gene3D" id="3.30.110.40">
    <property type="entry name" value="TusA-like domain"/>
    <property type="match status" value="1"/>
</dbReference>
<keyword evidence="4" id="KW-1185">Reference proteome</keyword>
<dbReference type="Proteomes" id="UP000503399">
    <property type="component" value="Chromosome"/>
</dbReference>
<dbReference type="SUPFAM" id="SSF64307">
    <property type="entry name" value="SirA-like"/>
    <property type="match status" value="1"/>
</dbReference>
<reference evidence="3 4" key="1">
    <citation type="submission" date="2020-02" db="EMBL/GenBank/DDBJ databases">
        <authorList>
            <person name="Hogendoorn C."/>
        </authorList>
    </citation>
    <scope>NUCLEOTIDE SEQUENCE [LARGE SCALE GENOMIC DNA]</scope>
    <source>
        <strain evidence="3">R501</strain>
    </source>
</reference>